<evidence type="ECO:0000313" key="2">
    <source>
        <dbReference type="Proteomes" id="UP001627284"/>
    </source>
</evidence>
<protein>
    <recommendedName>
        <fullName evidence="3">Reverse transcriptase domain-containing protein</fullName>
    </recommendedName>
</protein>
<name>A0ABD2T300_9SOLN</name>
<accession>A0ABD2T300</accession>
<proteinExistence type="predicted"/>
<evidence type="ECO:0000313" key="1">
    <source>
        <dbReference type="EMBL" id="KAL3350400.1"/>
    </source>
</evidence>
<sequence>MEYLSRLLNQLGQQPQFNYHPNCARLNFVQLNFADDLLLFCERDVVSIQMLFEQFQCFSKASSLIANLTKSSIYCGGVSTTAQDEIVELLGFNEGTLSVRYLGVHLCTKRVSIV</sequence>
<dbReference type="Proteomes" id="UP001627284">
    <property type="component" value="Unassembled WGS sequence"/>
</dbReference>
<dbReference type="EMBL" id="JBJKTR010000013">
    <property type="protein sequence ID" value="KAL3350400.1"/>
    <property type="molecule type" value="Genomic_DNA"/>
</dbReference>
<gene>
    <name evidence="1" type="ORF">AABB24_023065</name>
</gene>
<dbReference type="PANTHER" id="PTHR33116:SF84">
    <property type="entry name" value="RNA-DIRECTED DNA POLYMERASE"/>
    <property type="match status" value="1"/>
</dbReference>
<organism evidence="1 2">
    <name type="scientific">Solanum stoloniferum</name>
    <dbReference type="NCBI Taxonomy" id="62892"/>
    <lineage>
        <taxon>Eukaryota</taxon>
        <taxon>Viridiplantae</taxon>
        <taxon>Streptophyta</taxon>
        <taxon>Embryophyta</taxon>
        <taxon>Tracheophyta</taxon>
        <taxon>Spermatophyta</taxon>
        <taxon>Magnoliopsida</taxon>
        <taxon>eudicotyledons</taxon>
        <taxon>Gunneridae</taxon>
        <taxon>Pentapetalae</taxon>
        <taxon>asterids</taxon>
        <taxon>lamiids</taxon>
        <taxon>Solanales</taxon>
        <taxon>Solanaceae</taxon>
        <taxon>Solanoideae</taxon>
        <taxon>Solaneae</taxon>
        <taxon>Solanum</taxon>
    </lineage>
</organism>
<keyword evidence="2" id="KW-1185">Reference proteome</keyword>
<evidence type="ECO:0008006" key="3">
    <source>
        <dbReference type="Google" id="ProtNLM"/>
    </source>
</evidence>
<comment type="caution">
    <text evidence="1">The sequence shown here is derived from an EMBL/GenBank/DDBJ whole genome shotgun (WGS) entry which is preliminary data.</text>
</comment>
<dbReference type="AlphaFoldDB" id="A0ABD2T300"/>
<dbReference type="EMBL" id="JBJKTR010000013">
    <property type="protein sequence ID" value="KAL3350401.1"/>
    <property type="molecule type" value="Genomic_DNA"/>
</dbReference>
<reference evidence="1 2" key="1">
    <citation type="submission" date="2024-05" db="EMBL/GenBank/DDBJ databases">
        <title>De novo assembly of an allotetraploid wild potato.</title>
        <authorList>
            <person name="Hosaka A.J."/>
        </authorList>
    </citation>
    <scope>NUCLEOTIDE SEQUENCE [LARGE SCALE GENOMIC DNA]</scope>
    <source>
        <tissue evidence="1">Young leaves</tissue>
    </source>
</reference>
<dbReference type="PANTHER" id="PTHR33116">
    <property type="entry name" value="REVERSE TRANSCRIPTASE ZINC-BINDING DOMAIN-CONTAINING PROTEIN-RELATED-RELATED"/>
    <property type="match status" value="1"/>
</dbReference>